<dbReference type="AlphaFoldDB" id="A0A226QS49"/>
<gene>
    <name evidence="1" type="ORF">B9L23_08305</name>
</gene>
<accession>A0A226QS49</accession>
<dbReference type="RefSeq" id="WP_089097309.1">
    <property type="nucleotide sequence ID" value="NZ_NDYL01000001.1"/>
</dbReference>
<keyword evidence="2" id="KW-1185">Reference proteome</keyword>
<evidence type="ECO:0000313" key="2">
    <source>
        <dbReference type="Proteomes" id="UP000198394"/>
    </source>
</evidence>
<comment type="caution">
    <text evidence="1">The sequence shown here is derived from an EMBL/GenBank/DDBJ whole genome shotgun (WGS) entry which is preliminary data.</text>
</comment>
<sequence>MECVYSNDCRNFNKSCFKCFNYNMYQPHKEYKRLRPKSVNRKEKKQGMEFEKEGAKKYNQAVHFAKDIAHRQLASGAFSFALGDMITEEELTAALAEFKERGSVNAKGEKYITIHKKWLDKLKEEAKLMGRDYYFLPFRFKDGDKDYVVLEYDLLLSYVQTIQMLVEQIKLLQKQLSV</sequence>
<reference evidence="1 2" key="1">
    <citation type="submission" date="2017-04" db="EMBL/GenBank/DDBJ databases">
        <title>The genome sequence of Parageobacillus galactosidasius DSM 18751.</title>
        <authorList>
            <person name="Ramaloko W.T."/>
            <person name="Koen N."/>
            <person name="Polliack S."/>
            <person name="Aliyu H."/>
            <person name="Lebre P."/>
            <person name="Mohr T."/>
            <person name="Oswald F."/>
            <person name="Zwick M."/>
            <person name="Neumann A."/>
            <person name="Syldatk C."/>
            <person name="Cowan D."/>
            <person name="De Maayer P."/>
        </authorList>
    </citation>
    <scope>NUCLEOTIDE SEQUENCE [LARGE SCALE GENOMIC DNA]</scope>
    <source>
        <strain evidence="1 2">DSM 18751</strain>
    </source>
</reference>
<name>A0A226QS49_9BACL</name>
<protein>
    <submittedName>
        <fullName evidence="1">Uncharacterized protein</fullName>
    </submittedName>
</protein>
<proteinExistence type="predicted"/>
<evidence type="ECO:0000313" key="1">
    <source>
        <dbReference type="EMBL" id="OXB94854.1"/>
    </source>
</evidence>
<dbReference type="EMBL" id="NDYL01000001">
    <property type="protein sequence ID" value="OXB94854.1"/>
    <property type="molecule type" value="Genomic_DNA"/>
</dbReference>
<organism evidence="1 2">
    <name type="scientific">Parageobacillus galactosidasius</name>
    <dbReference type="NCBI Taxonomy" id="883812"/>
    <lineage>
        <taxon>Bacteria</taxon>
        <taxon>Bacillati</taxon>
        <taxon>Bacillota</taxon>
        <taxon>Bacilli</taxon>
        <taxon>Bacillales</taxon>
        <taxon>Anoxybacillaceae</taxon>
        <taxon>Parageobacillus</taxon>
    </lineage>
</organism>
<dbReference type="Proteomes" id="UP000198394">
    <property type="component" value="Unassembled WGS sequence"/>
</dbReference>